<evidence type="ECO:0000313" key="1">
    <source>
        <dbReference type="EMBL" id="TWW08582.1"/>
    </source>
</evidence>
<dbReference type="Proteomes" id="UP000321083">
    <property type="component" value="Unassembled WGS sequence"/>
</dbReference>
<comment type="caution">
    <text evidence="1">The sequence shown here is derived from an EMBL/GenBank/DDBJ whole genome shotgun (WGS) entry which is preliminary data.</text>
</comment>
<evidence type="ECO:0000313" key="2">
    <source>
        <dbReference type="Proteomes" id="UP000321083"/>
    </source>
</evidence>
<dbReference type="AlphaFoldDB" id="A0A5C6M3F1"/>
<keyword evidence="2" id="KW-1185">Reference proteome</keyword>
<protein>
    <recommendedName>
        <fullName evidence="3">Hydrazine synthase alpha subunit middle domain-containing protein</fullName>
    </recommendedName>
</protein>
<accession>A0A5C6M3F1</accession>
<reference evidence="1 2" key="2">
    <citation type="submission" date="2019-08" db="EMBL/GenBank/DDBJ databases">
        <authorList>
            <person name="Henke P."/>
        </authorList>
    </citation>
    <scope>NUCLEOTIDE SEQUENCE [LARGE SCALE GENOMIC DNA]</scope>
    <source>
        <strain evidence="1">Phe10_nw2017</strain>
    </source>
</reference>
<reference evidence="1 2" key="1">
    <citation type="submission" date="2019-08" db="EMBL/GenBank/DDBJ databases">
        <title>100 year-old enigma solved: identification of Planctomyces bekefii, the type genus and species of the phylum Planctomycetes.</title>
        <authorList>
            <person name="Svetlana D.N."/>
            <person name="Overmann J."/>
        </authorList>
    </citation>
    <scope>NUCLEOTIDE SEQUENCE [LARGE SCALE GENOMIC DNA]</scope>
    <source>
        <strain evidence="1">Phe10_nw2017</strain>
    </source>
</reference>
<proteinExistence type="predicted"/>
<evidence type="ECO:0008006" key="3">
    <source>
        <dbReference type="Google" id="ProtNLM"/>
    </source>
</evidence>
<name>A0A5C6M3F1_9PLAN</name>
<gene>
    <name evidence="1" type="ORF">E3A20_22880</name>
</gene>
<organism evidence="1 2">
    <name type="scientific">Planctomyces bekefii</name>
    <dbReference type="NCBI Taxonomy" id="1653850"/>
    <lineage>
        <taxon>Bacteria</taxon>
        <taxon>Pseudomonadati</taxon>
        <taxon>Planctomycetota</taxon>
        <taxon>Planctomycetia</taxon>
        <taxon>Planctomycetales</taxon>
        <taxon>Planctomycetaceae</taxon>
        <taxon>Planctomyces</taxon>
    </lineage>
</organism>
<dbReference type="EMBL" id="SRHE01000597">
    <property type="protein sequence ID" value="TWW08582.1"/>
    <property type="molecule type" value="Genomic_DNA"/>
</dbReference>
<feature type="non-terminal residue" evidence="1">
    <location>
        <position position="1"/>
    </location>
</feature>
<sequence>DGERVTEHRELADTTLQITGFAQNHSGDLLVVDHGGGLYRLEQAAVEPAVAFPQRLSETGLFADVSAHRMSAGVLPYSVNAQLWSDGAWKQRWLAVPDDGRIEYTSNRGWTFPNGSVLVKSFALELEAGQADSRRWTETRIMVRDQNEWAGYSYRWNEQQTDAELVGRGGLDETFVIRDAGAAGGQRLQSWHYPSRAECMVCHSRAANYVLGLCELQMNREQDYGDYRGNQLQVLSDLGYFRNPPAKSPDQLGKLADPLDESLDLSVRARSYLHANCAGCHVEAGGGNSQFSAEFTATDAQQKLIGVKAVHNSFGLSEPALVQPGRPQSSVLLHRVSQRGAGQMPPLASSLRDERGIDLLRRWISGMALPGDSGADAD</sequence>